<dbReference type="HOGENOM" id="CLU_2577052_0_0_1"/>
<dbReference type="EMBL" id="KI392495">
    <property type="protein sequence ID" value="ERN15755.1"/>
    <property type="molecule type" value="Genomic_DNA"/>
</dbReference>
<keyword evidence="2" id="KW-1185">Reference proteome</keyword>
<dbReference type="AlphaFoldDB" id="U5D0I3"/>
<organism evidence="1 2">
    <name type="scientific">Amborella trichopoda</name>
    <dbReference type="NCBI Taxonomy" id="13333"/>
    <lineage>
        <taxon>Eukaryota</taxon>
        <taxon>Viridiplantae</taxon>
        <taxon>Streptophyta</taxon>
        <taxon>Embryophyta</taxon>
        <taxon>Tracheophyta</taxon>
        <taxon>Spermatophyta</taxon>
        <taxon>Magnoliopsida</taxon>
        <taxon>Amborellales</taxon>
        <taxon>Amborellaceae</taxon>
        <taxon>Amborella</taxon>
    </lineage>
</organism>
<sequence length="81" mass="8942">MASNPCASSLTSAAHIDTVVPIFRPMHTFMELVWLLRLLPQKECRPHCPNMESGELTFKGMEGVVEHSLVEVVLEPPTASP</sequence>
<evidence type="ECO:0000313" key="1">
    <source>
        <dbReference type="EMBL" id="ERN15755.1"/>
    </source>
</evidence>
<proteinExistence type="predicted"/>
<gene>
    <name evidence="1" type="ORF">AMTR_s00039p00079790</name>
</gene>
<reference evidence="2" key="1">
    <citation type="journal article" date="2013" name="Science">
        <title>The Amborella genome and the evolution of flowering plants.</title>
        <authorList>
            <consortium name="Amborella Genome Project"/>
        </authorList>
    </citation>
    <scope>NUCLEOTIDE SEQUENCE [LARGE SCALE GENOMIC DNA]</scope>
</reference>
<dbReference type="Gramene" id="ERN15755">
    <property type="protein sequence ID" value="ERN15755"/>
    <property type="gene ID" value="AMTR_s00039p00079790"/>
</dbReference>
<accession>U5D0I3</accession>
<evidence type="ECO:0000313" key="2">
    <source>
        <dbReference type="Proteomes" id="UP000017836"/>
    </source>
</evidence>
<dbReference type="Proteomes" id="UP000017836">
    <property type="component" value="Unassembled WGS sequence"/>
</dbReference>
<protein>
    <submittedName>
        <fullName evidence="1">Uncharacterized protein</fullName>
    </submittedName>
</protein>
<name>U5D0I3_AMBTC</name>